<organism evidence="2 3">
    <name type="scientific">Aspergillus mulundensis</name>
    <dbReference type="NCBI Taxonomy" id="1810919"/>
    <lineage>
        <taxon>Eukaryota</taxon>
        <taxon>Fungi</taxon>
        <taxon>Dikarya</taxon>
        <taxon>Ascomycota</taxon>
        <taxon>Pezizomycotina</taxon>
        <taxon>Eurotiomycetes</taxon>
        <taxon>Eurotiomycetidae</taxon>
        <taxon>Eurotiales</taxon>
        <taxon>Aspergillaceae</taxon>
        <taxon>Aspergillus</taxon>
        <taxon>Aspergillus subgen. Nidulantes</taxon>
    </lineage>
</organism>
<dbReference type="InterPro" id="IPR051035">
    <property type="entry name" value="Mito_inheritance_9"/>
</dbReference>
<dbReference type="RefSeq" id="XP_026608796.1">
    <property type="nucleotide sequence ID" value="XM_026742951.1"/>
</dbReference>
<dbReference type="InterPro" id="IPR002575">
    <property type="entry name" value="Aminoglycoside_PTrfase"/>
</dbReference>
<name>A0A3D8T4Y0_9EURO</name>
<dbReference type="GeneID" id="38111305"/>
<dbReference type="EMBL" id="PVWQ01000001">
    <property type="protein sequence ID" value="RDW93613.1"/>
    <property type="molecule type" value="Genomic_DNA"/>
</dbReference>
<dbReference type="InterPro" id="IPR011009">
    <property type="entry name" value="Kinase-like_dom_sf"/>
</dbReference>
<reference evidence="2 3" key="1">
    <citation type="journal article" date="2018" name="IMA Fungus">
        <title>IMA Genome-F 9: Draft genome sequence of Annulohypoxylon stygium, Aspergillus mulundensis, Berkeleyomyces basicola (syn. Thielaviopsis basicola), Ceratocystis smalleyi, two Cercospora beticola strains, Coleophoma cylindrospora, Fusarium fracticaudum, Phialophora cf. hyalina, and Morchella septimelata.</title>
        <authorList>
            <person name="Wingfield B.D."/>
            <person name="Bills G.F."/>
            <person name="Dong Y."/>
            <person name="Huang W."/>
            <person name="Nel W.J."/>
            <person name="Swalarsk-Parry B.S."/>
            <person name="Vaghefi N."/>
            <person name="Wilken P.M."/>
            <person name="An Z."/>
            <person name="de Beer Z.W."/>
            <person name="De Vos L."/>
            <person name="Chen L."/>
            <person name="Duong T.A."/>
            <person name="Gao Y."/>
            <person name="Hammerbacher A."/>
            <person name="Kikkert J.R."/>
            <person name="Li Y."/>
            <person name="Li H."/>
            <person name="Li K."/>
            <person name="Li Q."/>
            <person name="Liu X."/>
            <person name="Ma X."/>
            <person name="Naidoo K."/>
            <person name="Pethybridge S.J."/>
            <person name="Sun J."/>
            <person name="Steenkamp E.T."/>
            <person name="van der Nest M.A."/>
            <person name="van Wyk S."/>
            <person name="Wingfield M.J."/>
            <person name="Xiong C."/>
            <person name="Yue Q."/>
            <person name="Zhang X."/>
        </authorList>
    </citation>
    <scope>NUCLEOTIDE SEQUENCE [LARGE SCALE GENOMIC DNA]</scope>
    <source>
        <strain evidence="2 3">DSM 5745</strain>
    </source>
</reference>
<dbReference type="STRING" id="1810919.A0A3D8T4Y0"/>
<dbReference type="Pfam" id="PF01636">
    <property type="entry name" value="APH"/>
    <property type="match status" value="1"/>
</dbReference>
<protein>
    <recommendedName>
        <fullName evidence="1">Aminoglycoside phosphotransferase domain-containing protein</fullName>
    </recommendedName>
</protein>
<dbReference type="GO" id="GO:0005739">
    <property type="term" value="C:mitochondrion"/>
    <property type="evidence" value="ECO:0007669"/>
    <property type="project" value="TreeGrafter"/>
</dbReference>
<proteinExistence type="predicted"/>
<comment type="caution">
    <text evidence="2">The sequence shown here is derived from an EMBL/GenBank/DDBJ whole genome shotgun (WGS) entry which is preliminary data.</text>
</comment>
<keyword evidence="3" id="KW-1185">Reference proteome</keyword>
<evidence type="ECO:0000259" key="1">
    <source>
        <dbReference type="Pfam" id="PF01636"/>
    </source>
</evidence>
<feature type="domain" description="Aminoglycoside phosphotransferase" evidence="1">
    <location>
        <begin position="82"/>
        <end position="350"/>
    </location>
</feature>
<dbReference type="OrthoDB" id="10003767at2759"/>
<dbReference type="PANTHER" id="PTHR36091:SF2">
    <property type="entry name" value="AMINOGLYCOSIDE PHOSPHOTRANSFERASE DOMAIN-CONTAINING PROTEIN"/>
    <property type="match status" value="1"/>
</dbReference>
<dbReference type="Gene3D" id="3.30.200.20">
    <property type="entry name" value="Phosphorylase Kinase, domain 1"/>
    <property type="match status" value="1"/>
</dbReference>
<dbReference type="SUPFAM" id="SSF56112">
    <property type="entry name" value="Protein kinase-like (PK-like)"/>
    <property type="match status" value="1"/>
</dbReference>
<dbReference type="AlphaFoldDB" id="A0A3D8T4Y0"/>
<accession>A0A3D8T4Y0</accession>
<evidence type="ECO:0000313" key="3">
    <source>
        <dbReference type="Proteomes" id="UP000256690"/>
    </source>
</evidence>
<dbReference type="Gene3D" id="3.90.1200.10">
    <property type="match status" value="1"/>
</dbReference>
<dbReference type="Proteomes" id="UP000256690">
    <property type="component" value="Unassembled WGS sequence"/>
</dbReference>
<dbReference type="PANTHER" id="PTHR36091">
    <property type="entry name" value="ALTERED INHERITANCE OF MITOCHONDRIA PROTEIN 9, MITOCHONDRIAL"/>
    <property type="match status" value="1"/>
</dbReference>
<gene>
    <name evidence="2" type="ORF">DSM5745_00935</name>
</gene>
<sequence length="562" mass="64322">MPKRPRLSFCLSKTNGIKVRLFSTTHTKASRSDLFDYTSGRWIYNDALRHRERRRIFNVPELKRLAASSIGQKEEDVVGFEKLAEGGFNRTFLVTMRDTFRFVARIPYPVTQPKSLVIASEVATMDYLRAHDIPVPQVYGYSATADNPAETEYIFMELMPGHNLGDIWFDLTEKQRSRLLTQLVQVESRLFALRFPASGSLYYCSDLPEHTKVIVASPTTSAGRFCIGPETSLGLVYGRRSSLQVDRGPYQDTLTALTAGAKKEIAYLSQFGQPLQPFQRLRRETYNYQPQSHLDHIATLNQYLQIAPSLTPHNNPALQRPVLRHPDLQPNNIFVTNELEITALIDWQHTAILPLFLQCAIPNSIQNYGDEISESLTEPTVPANFNDLEPQEQYAQADLFRKRQLHYLYVKMTSQMNTEHYDALAHGFSTLRRRIFHHASEPWEGDNVSLKSDLITLSQKWTNINGTGGNAPPCPLVYSDAESTECFRLARAQAEADEQFRLCRDVIGAGNEGWVHVDQYEEVKARERTLRRNALDAAETDQERKEIEENWIFDDFDEDGYM</sequence>
<evidence type="ECO:0000313" key="2">
    <source>
        <dbReference type="EMBL" id="RDW93613.1"/>
    </source>
</evidence>